<dbReference type="PROSITE" id="PS50956">
    <property type="entry name" value="HTH_ASNC_2"/>
    <property type="match status" value="1"/>
</dbReference>
<dbReference type="Gene3D" id="3.30.70.920">
    <property type="match status" value="1"/>
</dbReference>
<keyword evidence="6" id="KW-1185">Reference proteome</keyword>
<dbReference type="InterPro" id="IPR000485">
    <property type="entry name" value="AsnC-type_HTH_dom"/>
</dbReference>
<dbReference type="CDD" id="cd00090">
    <property type="entry name" value="HTH_ARSR"/>
    <property type="match status" value="1"/>
</dbReference>
<gene>
    <name evidence="5" type="primary">lrp</name>
    <name evidence="5" type="ORF">KSZ_03830</name>
</gene>
<keyword evidence="3" id="KW-0804">Transcription</keyword>
<dbReference type="InterPro" id="IPR019888">
    <property type="entry name" value="Tscrpt_reg_AsnC-like"/>
</dbReference>
<evidence type="ECO:0000256" key="2">
    <source>
        <dbReference type="ARBA" id="ARBA00023125"/>
    </source>
</evidence>
<dbReference type="Pfam" id="PF01037">
    <property type="entry name" value="AsnC_trans_reg"/>
    <property type="match status" value="1"/>
</dbReference>
<comment type="caution">
    <text evidence="5">The sequence shown here is derived from an EMBL/GenBank/DDBJ whole genome shotgun (WGS) entry which is preliminary data.</text>
</comment>
<dbReference type="SMART" id="SM00344">
    <property type="entry name" value="HTH_ASNC"/>
    <property type="match status" value="1"/>
</dbReference>
<keyword evidence="2" id="KW-0238">DNA-binding</keyword>
<dbReference type="InterPro" id="IPR036388">
    <property type="entry name" value="WH-like_DNA-bd_sf"/>
</dbReference>
<dbReference type="InterPro" id="IPR011991">
    <property type="entry name" value="ArsR-like_HTH"/>
</dbReference>
<feature type="domain" description="HTH asnC-type" evidence="4">
    <location>
        <begin position="11"/>
        <end position="72"/>
    </location>
</feature>
<sequence>MRMALQSERLLDSTDWKILRELQREARLSYNQLGQRVGLSAPAAAERVRKLEDAGVITGYGAQVNPAKVGLPLLALIQLHCTPGKCLLKTSSAEEFPEVLEMHKLSGSYCSLLKVALSSMQHLEAFSERLGAHGTLTVNIVTSSALTNRILDWEQPDVNLNPTPDPGWHRSKEI</sequence>
<evidence type="ECO:0000313" key="6">
    <source>
        <dbReference type="Proteomes" id="UP000635565"/>
    </source>
</evidence>
<dbReference type="EMBL" id="BNJJ01000001">
    <property type="protein sequence ID" value="GHO82377.1"/>
    <property type="molecule type" value="Genomic_DNA"/>
</dbReference>
<dbReference type="PROSITE" id="PS00519">
    <property type="entry name" value="HTH_ASNC_1"/>
    <property type="match status" value="1"/>
</dbReference>
<dbReference type="PRINTS" id="PR00033">
    <property type="entry name" value="HTHASNC"/>
</dbReference>
<evidence type="ECO:0000259" key="4">
    <source>
        <dbReference type="PROSITE" id="PS50956"/>
    </source>
</evidence>
<dbReference type="InterPro" id="IPR011008">
    <property type="entry name" value="Dimeric_a/b-barrel"/>
</dbReference>
<dbReference type="SUPFAM" id="SSF54909">
    <property type="entry name" value="Dimeric alpha+beta barrel"/>
    <property type="match status" value="1"/>
</dbReference>
<dbReference type="PANTHER" id="PTHR30154:SF53">
    <property type="entry name" value="HTH-TYPE TRANSCRIPTIONAL REGULATOR LRPC"/>
    <property type="match status" value="1"/>
</dbReference>
<dbReference type="PANTHER" id="PTHR30154">
    <property type="entry name" value="LEUCINE-RESPONSIVE REGULATORY PROTEIN"/>
    <property type="match status" value="1"/>
</dbReference>
<dbReference type="Pfam" id="PF13412">
    <property type="entry name" value="HTH_24"/>
    <property type="match status" value="1"/>
</dbReference>
<dbReference type="SUPFAM" id="SSF46785">
    <property type="entry name" value="Winged helix' DNA-binding domain"/>
    <property type="match status" value="1"/>
</dbReference>
<evidence type="ECO:0000256" key="1">
    <source>
        <dbReference type="ARBA" id="ARBA00023015"/>
    </source>
</evidence>
<name>A0ABQ3V8C1_9CHLR</name>
<dbReference type="Gene3D" id="1.10.10.10">
    <property type="entry name" value="Winged helix-like DNA-binding domain superfamily/Winged helix DNA-binding domain"/>
    <property type="match status" value="1"/>
</dbReference>
<protein>
    <submittedName>
        <fullName evidence="5">AsnC family transcriptional regulator</fullName>
    </submittedName>
</protein>
<organism evidence="5 6">
    <name type="scientific">Dictyobacter formicarum</name>
    <dbReference type="NCBI Taxonomy" id="2778368"/>
    <lineage>
        <taxon>Bacteria</taxon>
        <taxon>Bacillati</taxon>
        <taxon>Chloroflexota</taxon>
        <taxon>Ktedonobacteria</taxon>
        <taxon>Ktedonobacterales</taxon>
        <taxon>Dictyobacteraceae</taxon>
        <taxon>Dictyobacter</taxon>
    </lineage>
</organism>
<evidence type="ECO:0000256" key="3">
    <source>
        <dbReference type="ARBA" id="ARBA00023163"/>
    </source>
</evidence>
<dbReference type="InterPro" id="IPR019887">
    <property type="entry name" value="Tscrpt_reg_AsnC/Lrp_C"/>
</dbReference>
<reference evidence="5 6" key="1">
    <citation type="journal article" date="2021" name="Int. J. Syst. Evol. Microbiol.">
        <title>Reticulibacter mediterranei gen. nov., sp. nov., within the new family Reticulibacteraceae fam. nov., and Ktedonospora formicarum gen. nov., sp. nov., Ktedonobacter robiniae sp. nov., Dictyobacter formicarum sp. nov. and Dictyobacter arantiisoli sp. nov., belonging to the class Ktedonobacteria.</title>
        <authorList>
            <person name="Yabe S."/>
            <person name="Zheng Y."/>
            <person name="Wang C.M."/>
            <person name="Sakai Y."/>
            <person name="Abe K."/>
            <person name="Yokota A."/>
            <person name="Donadio S."/>
            <person name="Cavaletti L."/>
            <person name="Monciardini P."/>
        </authorList>
    </citation>
    <scope>NUCLEOTIDE SEQUENCE [LARGE SCALE GENOMIC DNA]</scope>
    <source>
        <strain evidence="5 6">SOSP1-9</strain>
    </source>
</reference>
<evidence type="ECO:0000313" key="5">
    <source>
        <dbReference type="EMBL" id="GHO82377.1"/>
    </source>
</evidence>
<dbReference type="InterPro" id="IPR036390">
    <property type="entry name" value="WH_DNA-bd_sf"/>
</dbReference>
<dbReference type="Proteomes" id="UP000635565">
    <property type="component" value="Unassembled WGS sequence"/>
</dbReference>
<proteinExistence type="predicted"/>
<accession>A0ABQ3V8C1</accession>
<dbReference type="InterPro" id="IPR019885">
    <property type="entry name" value="Tscrpt_reg_HTH_AsnC-type_CS"/>
</dbReference>
<keyword evidence="1" id="KW-0805">Transcription regulation</keyword>